<dbReference type="GO" id="GO:0000062">
    <property type="term" value="F:fatty-acyl-CoA binding"/>
    <property type="evidence" value="ECO:0007669"/>
    <property type="project" value="InterPro"/>
</dbReference>
<proteinExistence type="predicted"/>
<dbReference type="GeneID" id="28848437"/>
<feature type="region of interest" description="Disordered" evidence="1">
    <location>
        <begin position="1"/>
        <end position="33"/>
    </location>
</feature>
<accession>A0A179FUP1</accession>
<name>A0A179FUP1_METCM</name>
<comment type="caution">
    <text evidence="3">The sequence shown here is derived from an EMBL/GenBank/DDBJ whole genome shotgun (WGS) entry which is preliminary data.</text>
</comment>
<dbReference type="AlphaFoldDB" id="A0A179FUP1"/>
<dbReference type="InterPro" id="IPR000582">
    <property type="entry name" value="Acyl-CoA-binding_protein"/>
</dbReference>
<dbReference type="RefSeq" id="XP_018145937.1">
    <property type="nucleotide sequence ID" value="XM_018284443.1"/>
</dbReference>
<feature type="domain" description="ACB" evidence="2">
    <location>
        <begin position="1"/>
        <end position="104"/>
    </location>
</feature>
<dbReference type="Proteomes" id="UP000078397">
    <property type="component" value="Unassembled WGS sequence"/>
</dbReference>
<dbReference type="PROSITE" id="PS51228">
    <property type="entry name" value="ACB_2"/>
    <property type="match status" value="1"/>
</dbReference>
<evidence type="ECO:0000259" key="2">
    <source>
        <dbReference type="PROSITE" id="PS51228"/>
    </source>
</evidence>
<reference evidence="3 4" key="1">
    <citation type="journal article" date="2016" name="PLoS Pathog.">
        <title>Biosynthesis of antibiotic leucinostatins in bio-control fungus Purpureocillium lilacinum and their inhibition on phytophthora revealed by genome mining.</title>
        <authorList>
            <person name="Wang G."/>
            <person name="Liu Z."/>
            <person name="Lin R."/>
            <person name="Li E."/>
            <person name="Mao Z."/>
            <person name="Ling J."/>
            <person name="Yang Y."/>
            <person name="Yin W.B."/>
            <person name="Xie B."/>
        </authorList>
    </citation>
    <scope>NUCLEOTIDE SEQUENCE [LARGE SCALE GENOMIC DNA]</scope>
    <source>
        <strain evidence="3">170</strain>
    </source>
</reference>
<evidence type="ECO:0000313" key="4">
    <source>
        <dbReference type="Proteomes" id="UP000078397"/>
    </source>
</evidence>
<dbReference type="SUPFAM" id="SSF47027">
    <property type="entry name" value="Acyl-CoA binding protein"/>
    <property type="match status" value="1"/>
</dbReference>
<evidence type="ECO:0000313" key="3">
    <source>
        <dbReference type="EMBL" id="OAQ69087.1"/>
    </source>
</evidence>
<dbReference type="Gene3D" id="1.20.80.10">
    <property type="match status" value="1"/>
</dbReference>
<feature type="compositionally biased region" description="Basic and acidic residues" evidence="1">
    <location>
        <begin position="16"/>
        <end position="31"/>
    </location>
</feature>
<evidence type="ECO:0000256" key="1">
    <source>
        <dbReference type="SAM" id="MobiDB-lite"/>
    </source>
</evidence>
<dbReference type="KEGG" id="pchm:VFPPC_05213"/>
<dbReference type="STRING" id="1380566.A0A179FUP1"/>
<protein>
    <submittedName>
        <fullName evidence="3">Acyl coA binding protein domain-containing protein</fullName>
    </submittedName>
</protein>
<dbReference type="InterPro" id="IPR035984">
    <property type="entry name" value="Acyl-CoA-binding_sf"/>
</dbReference>
<dbReference type="Pfam" id="PF00887">
    <property type="entry name" value="ACBP"/>
    <property type="match status" value="1"/>
</dbReference>
<dbReference type="EMBL" id="LSBJ02000003">
    <property type="protein sequence ID" value="OAQ69087.1"/>
    <property type="molecule type" value="Genomic_DNA"/>
</dbReference>
<organism evidence="3 4">
    <name type="scientific">Pochonia chlamydosporia 170</name>
    <dbReference type="NCBI Taxonomy" id="1380566"/>
    <lineage>
        <taxon>Eukaryota</taxon>
        <taxon>Fungi</taxon>
        <taxon>Dikarya</taxon>
        <taxon>Ascomycota</taxon>
        <taxon>Pezizomycotina</taxon>
        <taxon>Sordariomycetes</taxon>
        <taxon>Hypocreomycetidae</taxon>
        <taxon>Hypocreales</taxon>
        <taxon>Clavicipitaceae</taxon>
        <taxon>Pochonia</taxon>
    </lineage>
</organism>
<gene>
    <name evidence="3" type="ORF">VFPPC_05213</name>
</gene>
<dbReference type="OrthoDB" id="346910at2759"/>
<dbReference type="InterPro" id="IPR014352">
    <property type="entry name" value="FERM/acyl-CoA-bd_prot_sf"/>
</dbReference>
<sequence>MSAEELAFERNPAFKTARDESSSLPKFEKSSDNPTNEQLLLLYALFKIGKGDDITKAPSVGMFQIQQKHMRAEWQKKVDEGVTQEAAQQLYIEEVEKMKKDVAEKIANGCKVKEGN</sequence>
<keyword evidence="4" id="KW-1185">Reference proteome</keyword>